<comment type="caution">
    <text evidence="1">The sequence shown here is derived from an EMBL/GenBank/DDBJ whole genome shotgun (WGS) entry which is preliminary data.</text>
</comment>
<reference evidence="1 2" key="1">
    <citation type="submission" date="2016-09" db="EMBL/GenBank/DDBJ databases">
        <title>Rhizobium sp. nov., a novel species isolated from the rice rhizosphere.</title>
        <authorList>
            <person name="Zhao J."/>
            <person name="Zhang X."/>
        </authorList>
    </citation>
    <scope>NUCLEOTIDE SEQUENCE [LARGE SCALE GENOMIC DNA]</scope>
    <source>
        <strain evidence="1 2">MH17</strain>
    </source>
</reference>
<accession>A0A1Q9AEF0</accession>
<sequence>MTSDTAVPSMGAVLPILPIPQSVVEKHQRQERRRTVLTAALDVLTSVAAQDADGARQQNGVGFNKADSSLGHRLSRIPVDRLMKDRTTAEQVLKLAARYRGQASALRQINLFE</sequence>
<dbReference type="AlphaFoldDB" id="A0A1Q9AEF0"/>
<dbReference type="STRING" id="1672749.BJF92_00670"/>
<organism evidence="1 2">
    <name type="scientific">Xaviernesmea rhizosphaerae</name>
    <dbReference type="NCBI Taxonomy" id="1672749"/>
    <lineage>
        <taxon>Bacteria</taxon>
        <taxon>Pseudomonadati</taxon>
        <taxon>Pseudomonadota</taxon>
        <taxon>Alphaproteobacteria</taxon>
        <taxon>Hyphomicrobiales</taxon>
        <taxon>Rhizobiaceae</taxon>
        <taxon>Rhizobium/Agrobacterium group</taxon>
        <taxon>Xaviernesmea</taxon>
    </lineage>
</organism>
<dbReference type="EMBL" id="MKIO01000040">
    <property type="protein sequence ID" value="OLP53314.1"/>
    <property type="molecule type" value="Genomic_DNA"/>
</dbReference>
<evidence type="ECO:0000313" key="1">
    <source>
        <dbReference type="EMBL" id="OLP53314.1"/>
    </source>
</evidence>
<protein>
    <submittedName>
        <fullName evidence="1">Uncharacterized protein</fullName>
    </submittedName>
</protein>
<name>A0A1Q9AEF0_9HYPH</name>
<gene>
    <name evidence="1" type="ORF">BJF92_00670</name>
</gene>
<dbReference type="Proteomes" id="UP000186143">
    <property type="component" value="Unassembled WGS sequence"/>
</dbReference>
<evidence type="ECO:0000313" key="2">
    <source>
        <dbReference type="Proteomes" id="UP000186143"/>
    </source>
</evidence>
<proteinExistence type="predicted"/>